<organism evidence="1 2">
    <name type="scientific">Colocasia esculenta</name>
    <name type="common">Wild taro</name>
    <name type="synonym">Arum esculentum</name>
    <dbReference type="NCBI Taxonomy" id="4460"/>
    <lineage>
        <taxon>Eukaryota</taxon>
        <taxon>Viridiplantae</taxon>
        <taxon>Streptophyta</taxon>
        <taxon>Embryophyta</taxon>
        <taxon>Tracheophyta</taxon>
        <taxon>Spermatophyta</taxon>
        <taxon>Magnoliopsida</taxon>
        <taxon>Liliopsida</taxon>
        <taxon>Araceae</taxon>
        <taxon>Aroideae</taxon>
        <taxon>Colocasieae</taxon>
        <taxon>Colocasia</taxon>
    </lineage>
</organism>
<reference evidence="1" key="1">
    <citation type="submission" date="2017-07" db="EMBL/GenBank/DDBJ databases">
        <title>Taro Niue Genome Assembly and Annotation.</title>
        <authorList>
            <person name="Atibalentja N."/>
            <person name="Keating K."/>
            <person name="Fields C.J."/>
        </authorList>
    </citation>
    <scope>NUCLEOTIDE SEQUENCE</scope>
    <source>
        <strain evidence="1">Niue_2</strain>
        <tissue evidence="1">Leaf</tissue>
    </source>
</reference>
<dbReference type="AlphaFoldDB" id="A0A843TR19"/>
<dbReference type="EMBL" id="NMUH01000112">
    <property type="protein sequence ID" value="MQL71893.1"/>
    <property type="molecule type" value="Genomic_DNA"/>
</dbReference>
<comment type="caution">
    <text evidence="1">The sequence shown here is derived from an EMBL/GenBank/DDBJ whole genome shotgun (WGS) entry which is preliminary data.</text>
</comment>
<proteinExistence type="predicted"/>
<name>A0A843TR19_COLES</name>
<sequence length="197" mass="21895">LSRVADAIAYGHPFAQTGITFRSVIGISYKTPIRNRHSEAPVVLLLSLAIRRHFRVEKLSFRTPKLRFHPTISPFLTFFGGSVCLDHANCWGDLHTESTCHGDRKLCSTRHENSSPGCRYGCTNIADIVTPPVYSHSISERTGHNFPPGYQNRLCDHHSESAVRDGRQGAILAEFRSWAEIPPQSMCTSTPIVVPLG</sequence>
<gene>
    <name evidence="1" type="ORF">Taro_004186</name>
</gene>
<evidence type="ECO:0000313" key="1">
    <source>
        <dbReference type="EMBL" id="MQL71893.1"/>
    </source>
</evidence>
<feature type="non-terminal residue" evidence="1">
    <location>
        <position position="1"/>
    </location>
</feature>
<accession>A0A843TR19</accession>
<dbReference type="Proteomes" id="UP000652761">
    <property type="component" value="Unassembled WGS sequence"/>
</dbReference>
<keyword evidence="2" id="KW-1185">Reference proteome</keyword>
<evidence type="ECO:0000313" key="2">
    <source>
        <dbReference type="Proteomes" id="UP000652761"/>
    </source>
</evidence>
<protein>
    <submittedName>
        <fullName evidence="1">Uncharacterized protein</fullName>
    </submittedName>
</protein>
<feature type="non-terminal residue" evidence="1">
    <location>
        <position position="197"/>
    </location>
</feature>